<evidence type="ECO:0000313" key="2">
    <source>
        <dbReference type="Proteomes" id="UP001157502"/>
    </source>
</evidence>
<dbReference type="Proteomes" id="UP001157502">
    <property type="component" value="Chromosome 1"/>
</dbReference>
<reference evidence="1" key="1">
    <citation type="submission" date="2021-05" db="EMBL/GenBank/DDBJ databases">
        <authorList>
            <person name="Pan Q."/>
            <person name="Jouanno E."/>
            <person name="Zahm M."/>
            <person name="Klopp C."/>
            <person name="Cabau C."/>
            <person name="Louis A."/>
            <person name="Berthelot C."/>
            <person name="Parey E."/>
            <person name="Roest Crollius H."/>
            <person name="Montfort J."/>
            <person name="Robinson-Rechavi M."/>
            <person name="Bouchez O."/>
            <person name="Lampietro C."/>
            <person name="Lopez Roques C."/>
            <person name="Donnadieu C."/>
            <person name="Postlethwait J."/>
            <person name="Bobe J."/>
            <person name="Dillon D."/>
            <person name="Chandos A."/>
            <person name="von Hippel F."/>
            <person name="Guiguen Y."/>
        </authorList>
    </citation>
    <scope>NUCLEOTIDE SEQUENCE</scope>
    <source>
        <strain evidence="1">YG-Jan2019</strain>
    </source>
</reference>
<name>A0ACC2HJS2_DALPE</name>
<organism evidence="1 2">
    <name type="scientific">Dallia pectoralis</name>
    <name type="common">Alaska blackfish</name>
    <dbReference type="NCBI Taxonomy" id="75939"/>
    <lineage>
        <taxon>Eukaryota</taxon>
        <taxon>Metazoa</taxon>
        <taxon>Chordata</taxon>
        <taxon>Craniata</taxon>
        <taxon>Vertebrata</taxon>
        <taxon>Euteleostomi</taxon>
        <taxon>Actinopterygii</taxon>
        <taxon>Neopterygii</taxon>
        <taxon>Teleostei</taxon>
        <taxon>Protacanthopterygii</taxon>
        <taxon>Esociformes</taxon>
        <taxon>Umbridae</taxon>
        <taxon>Dallia</taxon>
    </lineage>
</organism>
<protein>
    <submittedName>
        <fullName evidence="1">Uncharacterized protein</fullName>
    </submittedName>
</protein>
<gene>
    <name evidence="1" type="ORF">DPEC_G00004270</name>
</gene>
<proteinExistence type="predicted"/>
<comment type="caution">
    <text evidence="1">The sequence shown here is derived from an EMBL/GenBank/DDBJ whole genome shotgun (WGS) entry which is preliminary data.</text>
</comment>
<sequence length="275" mass="30180">MSAVTASVVDGSRTIYSIRNGNRGHNNTGQCRPMPLPALGTQKIIRGNGTEVGTVITLQCPPRHRLVGGNTVSCEWGSNAPQWSGGSPWCKPVSLSEDFGFRVAVMASIISCAIILLLSMAFITCCLLDCVKEGERKKDKRDTDLWHQQVEQEGQRVSRYGHKGRNNNNNNTNQMKTVSAWDNHDPSSIDHRILSWGHHSMSDPIPAPSICSGLNSALLPCRGYDQPLHLHNPGPPTNCLEPQSPDGPRTLLEKDYGGCVKPYPEHERLIQVISV</sequence>
<dbReference type="EMBL" id="CM055728">
    <property type="protein sequence ID" value="KAJ8016156.1"/>
    <property type="molecule type" value="Genomic_DNA"/>
</dbReference>
<accession>A0ACC2HJS2</accession>
<keyword evidence="2" id="KW-1185">Reference proteome</keyword>
<evidence type="ECO:0000313" key="1">
    <source>
        <dbReference type="EMBL" id="KAJ8016156.1"/>
    </source>
</evidence>